<dbReference type="InterPro" id="IPR009057">
    <property type="entry name" value="Homeodomain-like_sf"/>
</dbReference>
<keyword evidence="5" id="KW-0805">Transcription regulation</keyword>
<dbReference type="GO" id="GO:0032259">
    <property type="term" value="P:methylation"/>
    <property type="evidence" value="ECO:0007669"/>
    <property type="project" value="UniProtKB-KW"/>
</dbReference>
<feature type="binding site" evidence="11">
    <location>
        <position position="47"/>
    </location>
    <ligand>
        <name>Zn(2+)</name>
        <dbReference type="ChEBI" id="CHEBI:29105"/>
    </ligand>
</feature>
<evidence type="ECO:0000256" key="4">
    <source>
        <dbReference type="ARBA" id="ARBA00022763"/>
    </source>
</evidence>
<comment type="catalytic activity">
    <reaction evidence="9">
        <text>a 6-O-methyl-2'-deoxyguanosine in DNA + L-cysteinyl-[protein] = S-methyl-L-cysteinyl-[protein] + a 2'-deoxyguanosine in DNA</text>
        <dbReference type="Rhea" id="RHEA:24000"/>
        <dbReference type="Rhea" id="RHEA-COMP:10131"/>
        <dbReference type="Rhea" id="RHEA-COMP:10132"/>
        <dbReference type="Rhea" id="RHEA-COMP:11367"/>
        <dbReference type="Rhea" id="RHEA-COMP:11368"/>
        <dbReference type="ChEBI" id="CHEBI:29950"/>
        <dbReference type="ChEBI" id="CHEBI:82612"/>
        <dbReference type="ChEBI" id="CHEBI:85445"/>
        <dbReference type="ChEBI" id="CHEBI:85448"/>
        <dbReference type="EC" id="2.1.1.63"/>
    </reaction>
</comment>
<comment type="catalytic activity">
    <reaction evidence="1">
        <text>a 4-O-methyl-thymidine in DNA + L-cysteinyl-[protein] = a thymidine in DNA + S-methyl-L-cysteinyl-[protein]</text>
        <dbReference type="Rhea" id="RHEA:53428"/>
        <dbReference type="Rhea" id="RHEA-COMP:10131"/>
        <dbReference type="Rhea" id="RHEA-COMP:10132"/>
        <dbReference type="Rhea" id="RHEA-COMP:13555"/>
        <dbReference type="Rhea" id="RHEA-COMP:13556"/>
        <dbReference type="ChEBI" id="CHEBI:29950"/>
        <dbReference type="ChEBI" id="CHEBI:82612"/>
        <dbReference type="ChEBI" id="CHEBI:137386"/>
        <dbReference type="ChEBI" id="CHEBI:137387"/>
        <dbReference type="EC" id="2.1.1.63"/>
    </reaction>
</comment>
<evidence type="ECO:0000313" key="14">
    <source>
        <dbReference type="EMBL" id="RKH04225.1"/>
    </source>
</evidence>
<dbReference type="Gene3D" id="1.10.10.10">
    <property type="entry name" value="Winged helix-like DNA-binding domain superfamily/Winged helix DNA-binding domain"/>
    <property type="match status" value="1"/>
</dbReference>
<comment type="caution">
    <text evidence="14">The sequence shown here is derived from an EMBL/GenBank/DDBJ whole genome shotgun (WGS) entry which is preliminary data.</text>
</comment>
<dbReference type="GO" id="GO:0008270">
    <property type="term" value="F:zinc ion binding"/>
    <property type="evidence" value="ECO:0007669"/>
    <property type="project" value="InterPro"/>
</dbReference>
<dbReference type="AlphaFoldDB" id="A0A3A8KIR8"/>
<keyword evidence="11" id="KW-0479">Metal-binding</keyword>
<dbReference type="GO" id="GO:0006281">
    <property type="term" value="P:DNA repair"/>
    <property type="evidence" value="ECO:0007669"/>
    <property type="project" value="UniProtKB-KW"/>
</dbReference>
<feature type="region of interest" description="Disordered" evidence="12">
    <location>
        <begin position="354"/>
        <end position="375"/>
    </location>
</feature>
<sequence length="375" mass="40074">MATKTEALAAATLGDPRWAAVVARDGAADGRFFYSVRTTGVFCRPSCGARTPRPENVGFHSTVTAAEQAGFRACRRCKPGEPSLAVKHADRVAELCRFIQASEQMPSLEELAERAGLSPYHLHRVFKAATGLTPKGYAAAQRAERIRTGLTKRGSVTEAIYDAGFNSSGRFYETSSQVLGMTPTNFRAGGANTEIRFAIAECSLGPILVATSDRGVCAILMGDDPDALAKDLQDRFPQATLVGGDAKFEQLVAKVVGFVEAPGVGLDLPLDVRGTAFQQRVWQALCEIPAGKTASYTDIAERIGSPKSVRAVAQACGANALAVVIPCHRVVRNDGALSGYRWGVERKRALLDREAEHATSPVESPRRGLARGAQR</sequence>
<name>A0A3A8KIR8_9BACT</name>
<keyword evidence="4" id="KW-0227">DNA damage</keyword>
<dbReference type="Gene3D" id="1.10.10.60">
    <property type="entry name" value="Homeodomain-like"/>
    <property type="match status" value="1"/>
</dbReference>
<dbReference type="NCBIfam" id="TIGR00589">
    <property type="entry name" value="ogt"/>
    <property type="match status" value="1"/>
</dbReference>
<dbReference type="GO" id="GO:0043565">
    <property type="term" value="F:sequence-specific DNA binding"/>
    <property type="evidence" value="ECO:0007669"/>
    <property type="project" value="InterPro"/>
</dbReference>
<dbReference type="OrthoDB" id="9802228at2"/>
<dbReference type="CDD" id="cd06445">
    <property type="entry name" value="ATase"/>
    <property type="match status" value="1"/>
</dbReference>
<dbReference type="InterPro" id="IPR004026">
    <property type="entry name" value="Ada_DNA_repair_Zn-bd"/>
</dbReference>
<dbReference type="EMBL" id="RAWE01000031">
    <property type="protein sequence ID" value="RKH04225.1"/>
    <property type="molecule type" value="Genomic_DNA"/>
</dbReference>
<dbReference type="PANTHER" id="PTHR10815">
    <property type="entry name" value="METHYLATED-DNA--PROTEIN-CYSTEINE METHYLTRANSFERASE"/>
    <property type="match status" value="1"/>
</dbReference>
<dbReference type="Pfam" id="PF12833">
    <property type="entry name" value="HTH_18"/>
    <property type="match status" value="1"/>
</dbReference>
<dbReference type="GO" id="GO:0003700">
    <property type="term" value="F:DNA-binding transcription factor activity"/>
    <property type="evidence" value="ECO:0007669"/>
    <property type="project" value="InterPro"/>
</dbReference>
<dbReference type="Proteomes" id="UP000268313">
    <property type="component" value="Unassembled WGS sequence"/>
</dbReference>
<gene>
    <name evidence="14" type="ORF">D7X32_11815</name>
</gene>
<feature type="active site" description="Nucleophile; methyl group acceptor from either O6-methylguanine or O4-methylthymine" evidence="10">
    <location>
        <position position="327"/>
    </location>
</feature>
<dbReference type="InterPro" id="IPR035451">
    <property type="entry name" value="Ada-like_dom_sf"/>
</dbReference>
<evidence type="ECO:0000256" key="10">
    <source>
        <dbReference type="PIRSR" id="PIRSR000409-1"/>
    </source>
</evidence>
<feature type="active site" description="Nucleophile; methyl group acceptor from methylphosphotriester" evidence="10">
    <location>
        <position position="43"/>
    </location>
</feature>
<dbReference type="FunFam" id="1.10.10.10:FF:000410">
    <property type="entry name" value="ADA regulatory protein, putative"/>
    <property type="match status" value="1"/>
</dbReference>
<keyword evidence="8" id="KW-0234">DNA repair</keyword>
<evidence type="ECO:0000256" key="2">
    <source>
        <dbReference type="ARBA" id="ARBA00022603"/>
    </source>
</evidence>
<dbReference type="RefSeq" id="WP_120602624.1">
    <property type="nucleotide sequence ID" value="NZ_RAWE01000031.1"/>
</dbReference>
<evidence type="ECO:0000256" key="8">
    <source>
        <dbReference type="ARBA" id="ARBA00023204"/>
    </source>
</evidence>
<dbReference type="NCBIfam" id="NF011964">
    <property type="entry name" value="PRK15435.1"/>
    <property type="match status" value="1"/>
</dbReference>
<dbReference type="GO" id="GO:0003908">
    <property type="term" value="F:methylated-DNA-[protein]-cysteine S-methyltransferase activity"/>
    <property type="evidence" value="ECO:0007669"/>
    <property type="project" value="UniProtKB-EC"/>
</dbReference>
<proteinExistence type="predicted"/>
<dbReference type="InterPro" id="IPR036388">
    <property type="entry name" value="WH-like_DNA-bd_sf"/>
</dbReference>
<protein>
    <submittedName>
        <fullName evidence="14">Bifunctional DNA-binding transcriptional regulator/O6-methylguanine-DNA methyltransferase Ada</fullName>
    </submittedName>
</protein>
<evidence type="ECO:0000256" key="1">
    <source>
        <dbReference type="ARBA" id="ARBA00001286"/>
    </source>
</evidence>
<dbReference type="SUPFAM" id="SSF46767">
    <property type="entry name" value="Methylated DNA-protein cysteine methyltransferase, C-terminal domain"/>
    <property type="match status" value="1"/>
</dbReference>
<dbReference type="PANTHER" id="PTHR10815:SF14">
    <property type="entry name" value="BIFUNCTIONAL TRANSCRIPTIONAL ACTIVATOR_DNA REPAIR ENZYME ADA"/>
    <property type="match status" value="1"/>
</dbReference>
<dbReference type="InterPro" id="IPR001497">
    <property type="entry name" value="MethylDNA_cys_MeTrfase_AS"/>
</dbReference>
<feature type="binding site" evidence="11">
    <location>
        <position position="77"/>
    </location>
    <ligand>
        <name>Zn(2+)</name>
        <dbReference type="ChEBI" id="CHEBI:29105"/>
    </ligand>
</feature>
<keyword evidence="2 14" id="KW-0489">Methyltransferase</keyword>
<dbReference type="Gene3D" id="3.30.160.70">
    <property type="entry name" value="Methylated DNA-protein cysteine methyltransferase domain"/>
    <property type="match status" value="1"/>
</dbReference>
<reference evidence="15" key="1">
    <citation type="submission" date="2018-09" db="EMBL/GenBank/DDBJ databases">
        <authorList>
            <person name="Livingstone P.G."/>
            <person name="Whitworth D.E."/>
        </authorList>
    </citation>
    <scope>NUCLEOTIDE SEQUENCE [LARGE SCALE GENOMIC DNA]</scope>
    <source>
        <strain evidence="15">CA043D</strain>
    </source>
</reference>
<dbReference type="SMART" id="SM00342">
    <property type="entry name" value="HTH_ARAC"/>
    <property type="match status" value="1"/>
</dbReference>
<organism evidence="14 15">
    <name type="scientific">Corallococcus carmarthensis</name>
    <dbReference type="NCBI Taxonomy" id="2316728"/>
    <lineage>
        <taxon>Bacteria</taxon>
        <taxon>Pseudomonadati</taxon>
        <taxon>Myxococcota</taxon>
        <taxon>Myxococcia</taxon>
        <taxon>Myxococcales</taxon>
        <taxon>Cystobacterineae</taxon>
        <taxon>Myxococcaceae</taxon>
        <taxon>Corallococcus</taxon>
    </lineage>
</organism>
<dbReference type="InterPro" id="IPR016221">
    <property type="entry name" value="Bifunct_regulatory_prot_Ada"/>
</dbReference>
<dbReference type="InterPro" id="IPR008332">
    <property type="entry name" value="MethylG_MeTrfase_N"/>
</dbReference>
<keyword evidence="6" id="KW-0010">Activator</keyword>
<evidence type="ECO:0000313" key="15">
    <source>
        <dbReference type="Proteomes" id="UP000268313"/>
    </source>
</evidence>
<dbReference type="Pfam" id="PF02805">
    <property type="entry name" value="Ada_Zn_binding"/>
    <property type="match status" value="1"/>
</dbReference>
<accession>A0A3A8KIR8</accession>
<dbReference type="PIRSF" id="PIRSF000409">
    <property type="entry name" value="Ada"/>
    <property type="match status" value="1"/>
</dbReference>
<dbReference type="InterPro" id="IPR014048">
    <property type="entry name" value="MethylDNA_cys_MeTrfase_DNA-bd"/>
</dbReference>
<evidence type="ECO:0000256" key="7">
    <source>
        <dbReference type="ARBA" id="ARBA00023163"/>
    </source>
</evidence>
<dbReference type="PROSITE" id="PS00374">
    <property type="entry name" value="MGMT"/>
    <property type="match status" value="1"/>
</dbReference>
<evidence type="ECO:0000256" key="11">
    <source>
        <dbReference type="PIRSR" id="PIRSR000409-3"/>
    </source>
</evidence>
<dbReference type="SUPFAM" id="SSF46689">
    <property type="entry name" value="Homeodomain-like"/>
    <property type="match status" value="1"/>
</dbReference>
<keyword evidence="11" id="KW-0862">Zinc</keyword>
<evidence type="ECO:0000256" key="9">
    <source>
        <dbReference type="ARBA" id="ARBA00049348"/>
    </source>
</evidence>
<evidence type="ECO:0000256" key="12">
    <source>
        <dbReference type="SAM" id="MobiDB-lite"/>
    </source>
</evidence>
<keyword evidence="7" id="KW-0804">Transcription</keyword>
<comment type="cofactor">
    <cofactor evidence="11">
        <name>Zn(2+)</name>
        <dbReference type="ChEBI" id="CHEBI:29105"/>
    </cofactor>
    <text evidence="11">Binds 1 zinc ion per subunit.</text>
</comment>
<evidence type="ECO:0000256" key="5">
    <source>
        <dbReference type="ARBA" id="ARBA00023015"/>
    </source>
</evidence>
<evidence type="ECO:0000256" key="3">
    <source>
        <dbReference type="ARBA" id="ARBA00022679"/>
    </source>
</evidence>
<dbReference type="InterPro" id="IPR036631">
    <property type="entry name" value="MGMT_N_sf"/>
</dbReference>
<dbReference type="PROSITE" id="PS01124">
    <property type="entry name" value="HTH_ARAC_FAMILY_2"/>
    <property type="match status" value="1"/>
</dbReference>
<dbReference type="InterPro" id="IPR018060">
    <property type="entry name" value="HTH_AraC"/>
</dbReference>
<feature type="binding site" evidence="11">
    <location>
        <position position="74"/>
    </location>
    <ligand>
        <name>Zn(2+)</name>
        <dbReference type="ChEBI" id="CHEBI:29105"/>
    </ligand>
</feature>
<dbReference type="Pfam" id="PF01035">
    <property type="entry name" value="DNA_binding_1"/>
    <property type="match status" value="1"/>
</dbReference>
<evidence type="ECO:0000259" key="13">
    <source>
        <dbReference type="PROSITE" id="PS01124"/>
    </source>
</evidence>
<dbReference type="InterPro" id="IPR036217">
    <property type="entry name" value="MethylDNA_cys_MeTrfase_DNAb"/>
</dbReference>
<dbReference type="Gene3D" id="3.40.10.10">
    <property type="entry name" value="DNA Methylphosphotriester Repair Domain"/>
    <property type="match status" value="1"/>
</dbReference>
<keyword evidence="14" id="KW-0238">DNA-binding</keyword>
<keyword evidence="15" id="KW-1185">Reference proteome</keyword>
<feature type="domain" description="HTH araC/xylS-type" evidence="13">
    <location>
        <begin position="93"/>
        <end position="189"/>
    </location>
</feature>
<evidence type="ECO:0000256" key="6">
    <source>
        <dbReference type="ARBA" id="ARBA00023159"/>
    </source>
</evidence>
<dbReference type="SUPFAM" id="SSF53155">
    <property type="entry name" value="Methylated DNA-protein cysteine methyltransferase domain"/>
    <property type="match status" value="1"/>
</dbReference>
<dbReference type="Pfam" id="PF02870">
    <property type="entry name" value="Methyltransf_1N"/>
    <property type="match status" value="1"/>
</dbReference>
<dbReference type="SUPFAM" id="SSF57884">
    <property type="entry name" value="Ada DNA repair protein, N-terminal domain (N-Ada 10)"/>
    <property type="match status" value="1"/>
</dbReference>
<keyword evidence="3 14" id="KW-0808">Transferase</keyword>
<feature type="binding site" evidence="11">
    <location>
        <position position="43"/>
    </location>
    <ligand>
        <name>Zn(2+)</name>
        <dbReference type="ChEBI" id="CHEBI:29105"/>
    </ligand>
</feature>